<dbReference type="PROSITE" id="PS50082">
    <property type="entry name" value="WD_REPEATS_2"/>
    <property type="match status" value="1"/>
</dbReference>
<dbReference type="Gene3D" id="2.130.10.10">
    <property type="entry name" value="YVTN repeat-like/Quinoprotein amine dehydrogenase"/>
    <property type="match status" value="1"/>
</dbReference>
<evidence type="ECO:0000313" key="4">
    <source>
        <dbReference type="Proteomes" id="UP000515154"/>
    </source>
</evidence>
<dbReference type="SUPFAM" id="SSF50978">
    <property type="entry name" value="WD40 repeat-like"/>
    <property type="match status" value="1"/>
</dbReference>
<keyword evidence="4" id="KW-1185">Reference proteome</keyword>
<dbReference type="PROSITE" id="PS00678">
    <property type="entry name" value="WD_REPEATS_1"/>
    <property type="match status" value="1"/>
</dbReference>
<feature type="repeat" description="WD" evidence="3">
    <location>
        <begin position="38"/>
        <end position="79"/>
    </location>
</feature>
<name>A0A6P7TZT9_9MOLL</name>
<dbReference type="Proteomes" id="UP000515154">
    <property type="component" value="Unplaced"/>
</dbReference>
<gene>
    <name evidence="5" type="primary">LOC115228314</name>
</gene>
<evidence type="ECO:0000313" key="5">
    <source>
        <dbReference type="RefSeq" id="XP_029654782.1"/>
    </source>
</evidence>
<sequence>MSFGPNMATSVLLAASSWEASISCYEVTSDRNVIYKAKKTDTQPIFHTCWSLDGKQIYSACGDNFAKLWDLQSDQYVNVAKVLIICIFLAR</sequence>
<dbReference type="InterPro" id="IPR001680">
    <property type="entry name" value="WD40_rpt"/>
</dbReference>
<evidence type="ECO:0000256" key="1">
    <source>
        <dbReference type="ARBA" id="ARBA00022574"/>
    </source>
</evidence>
<accession>A0A6P7TZT9</accession>
<dbReference type="AlphaFoldDB" id="A0A6P7TZT9"/>
<reference evidence="5" key="1">
    <citation type="submission" date="2025-08" db="UniProtKB">
        <authorList>
            <consortium name="RefSeq"/>
        </authorList>
    </citation>
    <scope>IDENTIFICATION</scope>
</reference>
<organism evidence="4 5">
    <name type="scientific">Octopus sinensis</name>
    <name type="common">East Asian common octopus</name>
    <dbReference type="NCBI Taxonomy" id="2607531"/>
    <lineage>
        <taxon>Eukaryota</taxon>
        <taxon>Metazoa</taxon>
        <taxon>Spiralia</taxon>
        <taxon>Lophotrochozoa</taxon>
        <taxon>Mollusca</taxon>
        <taxon>Cephalopoda</taxon>
        <taxon>Coleoidea</taxon>
        <taxon>Octopodiformes</taxon>
        <taxon>Octopoda</taxon>
        <taxon>Incirrata</taxon>
        <taxon>Octopodidae</taxon>
        <taxon>Octopus</taxon>
    </lineage>
</organism>
<dbReference type="InterPro" id="IPR036322">
    <property type="entry name" value="WD40_repeat_dom_sf"/>
</dbReference>
<proteinExistence type="predicted"/>
<evidence type="ECO:0000256" key="2">
    <source>
        <dbReference type="ARBA" id="ARBA00022737"/>
    </source>
</evidence>
<keyword evidence="2" id="KW-0677">Repeat</keyword>
<evidence type="ECO:0000256" key="3">
    <source>
        <dbReference type="PROSITE-ProRule" id="PRU00221"/>
    </source>
</evidence>
<dbReference type="InterPro" id="IPR015943">
    <property type="entry name" value="WD40/YVTN_repeat-like_dom_sf"/>
</dbReference>
<dbReference type="RefSeq" id="XP_029654782.1">
    <property type="nucleotide sequence ID" value="XM_029798922.1"/>
</dbReference>
<dbReference type="KEGG" id="osn:115228314"/>
<dbReference type="InterPro" id="IPR019775">
    <property type="entry name" value="WD40_repeat_CS"/>
</dbReference>
<protein>
    <submittedName>
        <fullName evidence="5">mRNA export factor-like</fullName>
    </submittedName>
</protein>
<keyword evidence="1 3" id="KW-0853">WD repeat</keyword>